<dbReference type="GO" id="GO:0003700">
    <property type="term" value="F:DNA-binding transcription factor activity"/>
    <property type="evidence" value="ECO:0007669"/>
    <property type="project" value="InterPro"/>
</dbReference>
<sequence>MANARSVLDALGEPTRRTIFERVAESPGSVGEIAAGLPITRSAVSQHLKVLKSAGLVTDQAVGTKRIYRVDPHTLQIMRAYFDAFWTRSLRAFQTAAEQSAEEPS</sequence>
<keyword evidence="3" id="KW-0804">Transcription</keyword>
<proteinExistence type="predicted"/>
<dbReference type="InterPro" id="IPR011991">
    <property type="entry name" value="ArsR-like_HTH"/>
</dbReference>
<dbReference type="GO" id="GO:0003677">
    <property type="term" value="F:DNA binding"/>
    <property type="evidence" value="ECO:0007669"/>
    <property type="project" value="UniProtKB-KW"/>
</dbReference>
<dbReference type="SMART" id="SM00418">
    <property type="entry name" value="HTH_ARSR"/>
    <property type="match status" value="1"/>
</dbReference>
<dbReference type="PRINTS" id="PR00778">
    <property type="entry name" value="HTHARSR"/>
</dbReference>
<dbReference type="PANTHER" id="PTHR33154">
    <property type="entry name" value="TRANSCRIPTIONAL REGULATOR, ARSR FAMILY"/>
    <property type="match status" value="1"/>
</dbReference>
<dbReference type="SUPFAM" id="SSF46785">
    <property type="entry name" value="Winged helix' DNA-binding domain"/>
    <property type="match status" value="1"/>
</dbReference>
<protein>
    <submittedName>
        <fullName evidence="5">Transcriptional regulator</fullName>
    </submittedName>
</protein>
<keyword evidence="1" id="KW-0805">Transcription regulation</keyword>
<evidence type="ECO:0000256" key="3">
    <source>
        <dbReference type="ARBA" id="ARBA00023163"/>
    </source>
</evidence>
<organism evidence="5 6">
    <name type="scientific">Actinocatenispora rupis</name>
    <dbReference type="NCBI Taxonomy" id="519421"/>
    <lineage>
        <taxon>Bacteria</taxon>
        <taxon>Bacillati</taxon>
        <taxon>Actinomycetota</taxon>
        <taxon>Actinomycetes</taxon>
        <taxon>Micromonosporales</taxon>
        <taxon>Micromonosporaceae</taxon>
        <taxon>Actinocatenispora</taxon>
    </lineage>
</organism>
<dbReference type="CDD" id="cd00090">
    <property type="entry name" value="HTH_ARSR"/>
    <property type="match status" value="1"/>
</dbReference>
<dbReference type="InterPro" id="IPR001845">
    <property type="entry name" value="HTH_ArsR_DNA-bd_dom"/>
</dbReference>
<dbReference type="EMBL" id="BOMB01000004">
    <property type="protein sequence ID" value="GID10141.1"/>
    <property type="molecule type" value="Genomic_DNA"/>
</dbReference>
<dbReference type="InterPro" id="IPR036390">
    <property type="entry name" value="WH_DNA-bd_sf"/>
</dbReference>
<comment type="caution">
    <text evidence="5">The sequence shown here is derived from an EMBL/GenBank/DDBJ whole genome shotgun (WGS) entry which is preliminary data.</text>
</comment>
<evidence type="ECO:0000259" key="4">
    <source>
        <dbReference type="PROSITE" id="PS50987"/>
    </source>
</evidence>
<evidence type="ECO:0000313" key="5">
    <source>
        <dbReference type="EMBL" id="GID10141.1"/>
    </source>
</evidence>
<dbReference type="Proteomes" id="UP000612808">
    <property type="component" value="Unassembled WGS sequence"/>
</dbReference>
<dbReference type="Gene3D" id="1.10.10.10">
    <property type="entry name" value="Winged helix-like DNA-binding domain superfamily/Winged helix DNA-binding domain"/>
    <property type="match status" value="1"/>
</dbReference>
<accession>A0A8J3J244</accession>
<feature type="domain" description="HTH arsR-type" evidence="4">
    <location>
        <begin position="1"/>
        <end position="89"/>
    </location>
</feature>
<evidence type="ECO:0000256" key="1">
    <source>
        <dbReference type="ARBA" id="ARBA00023015"/>
    </source>
</evidence>
<reference evidence="5" key="1">
    <citation type="submission" date="2021-01" db="EMBL/GenBank/DDBJ databases">
        <title>Whole genome shotgun sequence of Actinocatenispora rupis NBRC 107355.</title>
        <authorList>
            <person name="Komaki H."/>
            <person name="Tamura T."/>
        </authorList>
    </citation>
    <scope>NUCLEOTIDE SEQUENCE</scope>
    <source>
        <strain evidence="5">NBRC 107355</strain>
    </source>
</reference>
<dbReference type="NCBIfam" id="NF033788">
    <property type="entry name" value="HTH_metalloreg"/>
    <property type="match status" value="1"/>
</dbReference>
<gene>
    <name evidence="5" type="ORF">Aru02nite_10300</name>
</gene>
<dbReference type="InterPro" id="IPR051081">
    <property type="entry name" value="HTH_MetalResp_TranReg"/>
</dbReference>
<evidence type="ECO:0000256" key="2">
    <source>
        <dbReference type="ARBA" id="ARBA00023125"/>
    </source>
</evidence>
<keyword evidence="6" id="KW-1185">Reference proteome</keyword>
<dbReference type="RefSeq" id="WP_203655265.1">
    <property type="nucleotide sequence ID" value="NZ_BAAAZM010000002.1"/>
</dbReference>
<dbReference type="Pfam" id="PF12840">
    <property type="entry name" value="HTH_20"/>
    <property type="match status" value="1"/>
</dbReference>
<dbReference type="PROSITE" id="PS50987">
    <property type="entry name" value="HTH_ARSR_2"/>
    <property type="match status" value="1"/>
</dbReference>
<keyword evidence="2" id="KW-0238">DNA-binding</keyword>
<dbReference type="AlphaFoldDB" id="A0A8J3J244"/>
<dbReference type="InterPro" id="IPR036388">
    <property type="entry name" value="WH-like_DNA-bd_sf"/>
</dbReference>
<name>A0A8J3J244_9ACTN</name>
<evidence type="ECO:0000313" key="6">
    <source>
        <dbReference type="Proteomes" id="UP000612808"/>
    </source>
</evidence>
<dbReference type="PANTHER" id="PTHR33154:SF33">
    <property type="entry name" value="TRANSCRIPTIONAL REPRESSOR SDPR"/>
    <property type="match status" value="1"/>
</dbReference>